<dbReference type="Proteomes" id="UP000050792">
    <property type="component" value="Unassembled WGS sequence"/>
</dbReference>
<reference evidence="1" key="1">
    <citation type="submission" date="2022-06" db="EMBL/GenBank/DDBJ databases">
        <authorList>
            <person name="Berger JAMES D."/>
            <person name="Berger JAMES D."/>
        </authorList>
    </citation>
    <scope>NUCLEOTIDE SEQUENCE [LARGE SCALE GENOMIC DNA]</scope>
</reference>
<sequence>MYITRFQYFSLHSSKSGTVDLDADEERSNTFTDRQLCESQDRFLLNSILIFVLRKGYTVILKEVIQLYGHLCVKPPPFCVWCCATVLFSKNLNENLLETDSNNCSLSTHYQDQLETLITVGNHLFSKLNDSLPYKPYLNTYLKEARRVIMHLYLESSAPTCNYTLCFSKLNQHYSQSDLTDEVHNFRLRFLTLFVSETKVNCYLKERWFPARFNVFKKLQHLALDIVKHLPEVLLDKVGSSEWVYNDSILLELNTLLALIMRQQLIRKSSCTEEDLFELIHIYNSQSCPSQLL</sequence>
<protein>
    <submittedName>
        <fullName evidence="2">Uncharacterized protein</fullName>
    </submittedName>
</protein>
<dbReference type="WBParaSite" id="SRDH1_88220.1">
    <property type="protein sequence ID" value="SRDH1_88220.1"/>
    <property type="gene ID" value="SRDH1_88220"/>
</dbReference>
<dbReference type="AlphaFoldDB" id="A0AA85GAK6"/>
<accession>A0AA85GAK6</accession>
<keyword evidence="1" id="KW-1185">Reference proteome</keyword>
<evidence type="ECO:0000313" key="2">
    <source>
        <dbReference type="WBParaSite" id="SRDH1_88220.1"/>
    </source>
</evidence>
<name>A0AA85GAK6_9TREM</name>
<reference evidence="2" key="2">
    <citation type="submission" date="2023-11" db="UniProtKB">
        <authorList>
            <consortium name="WormBaseParasite"/>
        </authorList>
    </citation>
    <scope>IDENTIFICATION</scope>
</reference>
<evidence type="ECO:0000313" key="1">
    <source>
        <dbReference type="Proteomes" id="UP000050792"/>
    </source>
</evidence>
<proteinExistence type="predicted"/>
<organism evidence="1 2">
    <name type="scientific">Schistosoma rodhaini</name>
    <dbReference type="NCBI Taxonomy" id="6188"/>
    <lineage>
        <taxon>Eukaryota</taxon>
        <taxon>Metazoa</taxon>
        <taxon>Spiralia</taxon>
        <taxon>Lophotrochozoa</taxon>
        <taxon>Platyhelminthes</taxon>
        <taxon>Trematoda</taxon>
        <taxon>Digenea</taxon>
        <taxon>Strigeidida</taxon>
        <taxon>Schistosomatoidea</taxon>
        <taxon>Schistosomatidae</taxon>
        <taxon>Schistosoma</taxon>
    </lineage>
</organism>